<name>A0A9D3WC71_9ROSI</name>
<accession>A0A9D3WC71</accession>
<evidence type="ECO:0000313" key="2">
    <source>
        <dbReference type="Proteomes" id="UP000828251"/>
    </source>
</evidence>
<gene>
    <name evidence="1" type="ORF">J1N35_004552</name>
</gene>
<proteinExistence type="predicted"/>
<organism evidence="1 2">
    <name type="scientific">Gossypium stocksii</name>
    <dbReference type="NCBI Taxonomy" id="47602"/>
    <lineage>
        <taxon>Eukaryota</taxon>
        <taxon>Viridiplantae</taxon>
        <taxon>Streptophyta</taxon>
        <taxon>Embryophyta</taxon>
        <taxon>Tracheophyta</taxon>
        <taxon>Spermatophyta</taxon>
        <taxon>Magnoliopsida</taxon>
        <taxon>eudicotyledons</taxon>
        <taxon>Gunneridae</taxon>
        <taxon>Pentapetalae</taxon>
        <taxon>rosids</taxon>
        <taxon>malvids</taxon>
        <taxon>Malvales</taxon>
        <taxon>Malvaceae</taxon>
        <taxon>Malvoideae</taxon>
        <taxon>Gossypium</taxon>
    </lineage>
</organism>
<protein>
    <submittedName>
        <fullName evidence="1">Uncharacterized protein</fullName>
    </submittedName>
</protein>
<dbReference type="AlphaFoldDB" id="A0A9D3WC71"/>
<dbReference type="EMBL" id="JAIQCV010000002">
    <property type="protein sequence ID" value="KAH1121392.1"/>
    <property type="molecule type" value="Genomic_DNA"/>
</dbReference>
<evidence type="ECO:0000313" key="1">
    <source>
        <dbReference type="EMBL" id="KAH1121392.1"/>
    </source>
</evidence>
<keyword evidence="2" id="KW-1185">Reference proteome</keyword>
<sequence length="155" mass="17892">MEDLTLKKIRFREEGENEGGDVLAELPIEPRVSWKDKLVGKTTSIGGNGLEEKDDKWLDGDVQKSVVNETPSIEFSERIHQILIKDIENTVVLKLLGHYFQSIFDSTTMVDTEFFKYRDAMEHIYGIARIFLQEEISGRNWRANWQGRKAGHKHG</sequence>
<comment type="caution">
    <text evidence="1">The sequence shown here is derived from an EMBL/GenBank/DDBJ whole genome shotgun (WGS) entry which is preliminary data.</text>
</comment>
<dbReference type="OrthoDB" id="10478342at2759"/>
<dbReference type="Proteomes" id="UP000828251">
    <property type="component" value="Unassembled WGS sequence"/>
</dbReference>
<reference evidence="1 2" key="1">
    <citation type="journal article" date="2021" name="Plant Biotechnol. J.">
        <title>Multi-omics assisted identification of the key and species-specific regulatory components of drought-tolerant mechanisms in Gossypium stocksii.</title>
        <authorList>
            <person name="Yu D."/>
            <person name="Ke L."/>
            <person name="Zhang D."/>
            <person name="Wu Y."/>
            <person name="Sun Y."/>
            <person name="Mei J."/>
            <person name="Sun J."/>
            <person name="Sun Y."/>
        </authorList>
    </citation>
    <scope>NUCLEOTIDE SEQUENCE [LARGE SCALE GENOMIC DNA]</scope>
    <source>
        <strain evidence="2">cv. E1</strain>
        <tissue evidence="1">Leaf</tissue>
    </source>
</reference>